<dbReference type="RefSeq" id="XP_045287099.1">
    <property type="nucleotide sequence ID" value="XM_045431887.1"/>
</dbReference>
<sequence>MQKSMSLANQQVAIEPQEQSAVDQVWASTVTKALQLSRCLIGRSLRPKLGWNSQRCPVIMDANATSFTVPGLEDGPGNHQQHRPSEAPSRLGAQVENGQTK</sequence>
<name>C0NNV8_AJECG</name>
<evidence type="ECO:0000313" key="3">
    <source>
        <dbReference type="Proteomes" id="UP000001631"/>
    </source>
</evidence>
<reference evidence="2" key="1">
    <citation type="submission" date="2009-02" db="EMBL/GenBank/DDBJ databases">
        <title>The Genome Sequence of Ajellomyces capsulatus strain G186AR.</title>
        <authorList>
            <consortium name="The Broad Institute Genome Sequencing Platform"/>
            <person name="Champion M."/>
            <person name="Cuomo C."/>
            <person name="Ma L.-J."/>
            <person name="Henn M.R."/>
            <person name="Sil A."/>
            <person name="Goldman B."/>
            <person name="Young S.K."/>
            <person name="Kodira C.D."/>
            <person name="Zeng Q."/>
            <person name="Koehrsen M."/>
            <person name="Alvarado L."/>
            <person name="Berlin A."/>
            <person name="Borenstein D."/>
            <person name="Chen Z."/>
            <person name="Engels R."/>
            <person name="Freedman E."/>
            <person name="Gellesch M."/>
            <person name="Goldberg J."/>
            <person name="Griggs A."/>
            <person name="Gujja S."/>
            <person name="Heiman D."/>
            <person name="Hepburn T."/>
            <person name="Howarth C."/>
            <person name="Jen D."/>
            <person name="Larson L."/>
            <person name="Lewis B."/>
            <person name="Mehta T."/>
            <person name="Park D."/>
            <person name="Pearson M."/>
            <person name="Roberts A."/>
            <person name="Saif S."/>
            <person name="Shea T."/>
            <person name="Shenoy N."/>
            <person name="Sisk P."/>
            <person name="Stolte C."/>
            <person name="Sykes S."/>
            <person name="Walk T."/>
            <person name="White J."/>
            <person name="Yandava C."/>
            <person name="Klein B."/>
            <person name="McEwen J.G."/>
            <person name="Puccia R."/>
            <person name="Goldman G.H."/>
            <person name="Felipe M.S."/>
            <person name="Nino-Vega G."/>
            <person name="San-Blas G."/>
            <person name="Taylor J."/>
            <person name="Mendoza L."/>
            <person name="Galagan J."/>
            <person name="Nusbaum C."/>
            <person name="Birren B."/>
        </authorList>
    </citation>
    <scope>NUCLEOTIDE SEQUENCE</scope>
    <source>
        <strain evidence="2">G186AR</strain>
    </source>
</reference>
<organism evidence="2 3">
    <name type="scientific">Ajellomyces capsulatus (strain G186AR / H82 / ATCC MYA-2454 / RMSCC 2432)</name>
    <name type="common">Darling's disease fungus</name>
    <name type="synonym">Histoplasma capsulatum</name>
    <dbReference type="NCBI Taxonomy" id="447093"/>
    <lineage>
        <taxon>Eukaryota</taxon>
        <taxon>Fungi</taxon>
        <taxon>Dikarya</taxon>
        <taxon>Ascomycota</taxon>
        <taxon>Pezizomycotina</taxon>
        <taxon>Eurotiomycetes</taxon>
        <taxon>Eurotiomycetidae</taxon>
        <taxon>Onygenales</taxon>
        <taxon>Ajellomycetaceae</taxon>
        <taxon>Histoplasma</taxon>
    </lineage>
</organism>
<dbReference type="HOGENOM" id="CLU_2290858_0_0_1"/>
<dbReference type="GeneID" id="69037854"/>
<feature type="region of interest" description="Disordered" evidence="1">
    <location>
        <begin position="67"/>
        <end position="101"/>
    </location>
</feature>
<dbReference type="AlphaFoldDB" id="C0NNV8"/>
<gene>
    <name evidence="2" type="ORF">HCBG_04838</name>
</gene>
<accession>C0NNV8</accession>
<dbReference type="Proteomes" id="UP000001631">
    <property type="component" value="Unassembled WGS sequence"/>
</dbReference>
<keyword evidence="3" id="KW-1185">Reference proteome</keyword>
<evidence type="ECO:0000256" key="1">
    <source>
        <dbReference type="SAM" id="MobiDB-lite"/>
    </source>
</evidence>
<proteinExistence type="predicted"/>
<dbReference type="InParanoid" id="C0NNV8"/>
<protein>
    <submittedName>
        <fullName evidence="2">Uncharacterized protein</fullName>
    </submittedName>
</protein>
<dbReference type="EMBL" id="GG663368">
    <property type="protein sequence ID" value="EEH06618.1"/>
    <property type="molecule type" value="Genomic_DNA"/>
</dbReference>
<evidence type="ECO:0000313" key="2">
    <source>
        <dbReference type="EMBL" id="EEH06618.1"/>
    </source>
</evidence>